<dbReference type="Pfam" id="PF22613">
    <property type="entry name" value="Transketolase_C_1"/>
    <property type="match status" value="1"/>
</dbReference>
<comment type="catalytic activity">
    <reaction evidence="11 18">
        <text>D-sedoheptulose 7-phosphate + D-glyceraldehyde 3-phosphate = aldehydo-D-ribose 5-phosphate + D-xylulose 5-phosphate</text>
        <dbReference type="Rhea" id="RHEA:10508"/>
        <dbReference type="ChEBI" id="CHEBI:57483"/>
        <dbReference type="ChEBI" id="CHEBI:57737"/>
        <dbReference type="ChEBI" id="CHEBI:58273"/>
        <dbReference type="ChEBI" id="CHEBI:59776"/>
        <dbReference type="EC" id="2.2.1.1"/>
    </reaction>
</comment>
<dbReference type="Pfam" id="PF00456">
    <property type="entry name" value="Transketolase_N"/>
    <property type="match status" value="1"/>
</dbReference>
<dbReference type="RefSeq" id="WP_020828025.1">
    <property type="nucleotide sequence ID" value="NZ_CAMIQN010000001.1"/>
</dbReference>
<evidence type="ECO:0000256" key="6">
    <source>
        <dbReference type="ARBA" id="ARBA00022679"/>
    </source>
</evidence>
<evidence type="ECO:0000256" key="7">
    <source>
        <dbReference type="ARBA" id="ARBA00022723"/>
    </source>
</evidence>
<dbReference type="GO" id="GO:0009052">
    <property type="term" value="P:pentose-phosphate shunt, non-oxidative branch"/>
    <property type="evidence" value="ECO:0007669"/>
    <property type="project" value="UniProtKB-ARBA"/>
</dbReference>
<gene>
    <name evidence="20" type="primary">tkt</name>
    <name evidence="20" type="ORF">EGO53_00400</name>
    <name evidence="21" type="ORF">I6I38_05830</name>
</gene>
<keyword evidence="9 16" id="KW-0460">Magnesium</keyword>
<comment type="cofactor">
    <cofactor evidence="15">
        <name>thiamine diphosphate</name>
        <dbReference type="ChEBI" id="CHEBI:58937"/>
    </cofactor>
    <text evidence="15">Binds 1 thiamine pyrophosphate per subunit. During the reaction, the substrate forms a covalent intermediate with the cofactor.</text>
</comment>
<dbReference type="NCBIfam" id="TIGR00232">
    <property type="entry name" value="tktlase_bact"/>
    <property type="match status" value="1"/>
</dbReference>
<feature type="binding site" evidence="14">
    <location>
        <position position="461"/>
    </location>
    <ligand>
        <name>substrate</name>
    </ligand>
</feature>
<feature type="binding site" evidence="14">
    <location>
        <position position="26"/>
    </location>
    <ligand>
        <name>substrate</name>
    </ligand>
</feature>
<dbReference type="Proteomes" id="UP000595237">
    <property type="component" value="Chromosome"/>
</dbReference>
<dbReference type="EMBL" id="CP033893">
    <property type="protein sequence ID" value="QDL30347.1"/>
    <property type="molecule type" value="Genomic_DNA"/>
</dbReference>
<evidence type="ECO:0000313" key="20">
    <source>
        <dbReference type="EMBL" id="QDL30347.1"/>
    </source>
</evidence>
<proteinExistence type="inferred from homology"/>
<dbReference type="FunFam" id="3.40.50.970:FF:000004">
    <property type="entry name" value="Transketolase"/>
    <property type="match status" value="1"/>
</dbReference>
<feature type="binding site" evidence="16">
    <location>
        <position position="155"/>
    </location>
    <ligand>
        <name>Mg(2+)</name>
        <dbReference type="ChEBI" id="CHEBI:18420"/>
    </ligand>
</feature>
<evidence type="ECO:0000256" key="17">
    <source>
        <dbReference type="PIRSR" id="PIRSR605478-5"/>
    </source>
</evidence>
<dbReference type="STRING" id="614.XJ20_02890"/>
<name>A0A515CQA2_SERLI</name>
<dbReference type="Proteomes" id="UP000317572">
    <property type="component" value="Chromosome"/>
</dbReference>
<feature type="site" description="Important for catalytic activity" evidence="17">
    <location>
        <position position="26"/>
    </location>
</feature>
<dbReference type="SMART" id="SM00861">
    <property type="entry name" value="Transket_pyr"/>
    <property type="match status" value="1"/>
</dbReference>
<feature type="binding site" evidence="14">
    <location>
        <position position="473"/>
    </location>
    <ligand>
        <name>substrate</name>
    </ligand>
</feature>
<feature type="site" description="Important for catalytic activity" evidence="17">
    <location>
        <position position="261"/>
    </location>
</feature>
<dbReference type="PANTHER" id="PTHR43522:SF2">
    <property type="entry name" value="TRANSKETOLASE 1-RELATED"/>
    <property type="match status" value="1"/>
</dbReference>
<comment type="similarity">
    <text evidence="3 18">Belongs to the transketolase family.</text>
</comment>
<keyword evidence="8 18" id="KW-0106">Calcium</keyword>
<keyword evidence="6 18" id="KW-0808">Transferase</keyword>
<feature type="binding site" evidence="14">
    <location>
        <position position="261"/>
    </location>
    <ligand>
        <name>substrate</name>
    </ligand>
</feature>
<sequence>MSSRKELANAIRALSMDAVQKANSGHPGAPMGMADIAEVLWRDYLNHNPTNPHWADRDRFVLSNGHGSMLIYSLLHLTGYDLPMSELENFRQLHSKTPGHPEYGYTPGVETTTGPLGQGIANAVGFAIAERTLAAQFNRPGHDVVDHHTYAFMGDGCMMEGISHEVCSLAGTLKLGKLTAFYDDNGISIDGHVEGWFTDNTAERFEAYGWHVVRHVDGHNPDAIKAAIEEARKVTDKPSLLMCKTVIGFGSPNKAGTHDVHGAALGAAEVAATREALGWKYAAFEIPQDIYAQWDAKEAGKAKEAAWNDKFAAYAKAFPELAAEFKRRMNGELPANWKADAKAFVEQLQANPANIASRKASQNALEAFGKVLPEFLGGSADLAPSNLTMWSGSKALNVDPAGNYIHYGVREFGMTAITNGIALHGGFLPYSATFLMFVEYARNAVRMAALMKIRNVFVYTHDSIGLGEDGPTHQPVEQIASLRVTPNMSTWRPCDQVESAIAWQYGIERNDGPTTLIFSRQNLTQQPRTAEQLANVYRGGYVLKDCAGTPDVILIATGSEVGITVEAADKLSAAGTKVRVVSMPSTDAFDKQDAAYRESVLPAAVTARVAVEAGIADYWYKYVGLNGAIVGMTTFGESAPAEQLFKEFGFTVDNVVAKAQALLK</sequence>
<dbReference type="AlphaFoldDB" id="A0A515CQA2"/>
<dbReference type="InterPro" id="IPR049557">
    <property type="entry name" value="Transketolase_CS"/>
</dbReference>
<evidence type="ECO:0000256" key="12">
    <source>
        <dbReference type="NCBIfam" id="TIGR00232"/>
    </source>
</evidence>
<evidence type="ECO:0000256" key="3">
    <source>
        <dbReference type="ARBA" id="ARBA00007131"/>
    </source>
</evidence>
<dbReference type="InterPro" id="IPR005474">
    <property type="entry name" value="Transketolase_N"/>
</dbReference>
<dbReference type="GeneID" id="29905924"/>
<dbReference type="GO" id="GO:0046872">
    <property type="term" value="F:metal ion binding"/>
    <property type="evidence" value="ECO:0007669"/>
    <property type="project" value="UniProtKB-KW"/>
</dbReference>
<accession>A0A515CQA2</accession>
<dbReference type="FunFam" id="3.40.50.970:FF:000003">
    <property type="entry name" value="Transketolase"/>
    <property type="match status" value="1"/>
</dbReference>
<feature type="binding site" evidence="15">
    <location>
        <position position="66"/>
    </location>
    <ligand>
        <name>thiamine diphosphate</name>
        <dbReference type="ChEBI" id="CHEBI:58937"/>
    </ligand>
</feature>
<dbReference type="GO" id="GO:0004802">
    <property type="term" value="F:transketolase activity"/>
    <property type="evidence" value="ECO:0007669"/>
    <property type="project" value="UniProtKB-UniRule"/>
</dbReference>
<feature type="binding site" evidence="15">
    <location>
        <position position="156"/>
    </location>
    <ligand>
        <name>thiamine diphosphate</name>
        <dbReference type="ChEBI" id="CHEBI:58937"/>
    </ligand>
</feature>
<evidence type="ECO:0000256" key="10">
    <source>
        <dbReference type="ARBA" id="ARBA00023052"/>
    </source>
</evidence>
<keyword evidence="7 16" id="KW-0479">Metal-binding</keyword>
<dbReference type="PANTHER" id="PTHR43522">
    <property type="entry name" value="TRANSKETOLASE"/>
    <property type="match status" value="1"/>
</dbReference>
<feature type="binding site" evidence="14">
    <location>
        <position position="358"/>
    </location>
    <ligand>
        <name>substrate</name>
    </ligand>
</feature>
<evidence type="ECO:0000256" key="8">
    <source>
        <dbReference type="ARBA" id="ARBA00022837"/>
    </source>
</evidence>
<feature type="binding site" evidence="15">
    <location>
        <position position="437"/>
    </location>
    <ligand>
        <name>thiamine diphosphate</name>
        <dbReference type="ChEBI" id="CHEBI:58937"/>
    </ligand>
</feature>
<evidence type="ECO:0000313" key="22">
    <source>
        <dbReference type="Proteomes" id="UP000317572"/>
    </source>
</evidence>
<comment type="cofactor">
    <cofactor evidence="16">
        <name>Mg(2+)</name>
        <dbReference type="ChEBI" id="CHEBI:18420"/>
    </cofactor>
    <text evidence="16">Binds 1 Mg(2+) ion per subunit. Can also utilize other divalent metal cations, such as Ca(2+), Mn(2+) and Co(2+).</text>
</comment>
<dbReference type="PROSITE" id="PS00802">
    <property type="entry name" value="TRANSKETOLASE_2"/>
    <property type="match status" value="1"/>
</dbReference>
<dbReference type="GO" id="GO:0005829">
    <property type="term" value="C:cytosol"/>
    <property type="evidence" value="ECO:0007669"/>
    <property type="project" value="UniProtKB-ARBA"/>
</dbReference>
<feature type="binding site" evidence="15">
    <location>
        <position position="185"/>
    </location>
    <ligand>
        <name>thiamine diphosphate</name>
        <dbReference type="ChEBI" id="CHEBI:58937"/>
    </ligand>
</feature>
<evidence type="ECO:0000256" key="11">
    <source>
        <dbReference type="ARBA" id="ARBA00049473"/>
    </source>
</evidence>
<evidence type="ECO:0000256" key="18">
    <source>
        <dbReference type="RuleBase" id="RU004996"/>
    </source>
</evidence>
<evidence type="ECO:0000256" key="15">
    <source>
        <dbReference type="PIRSR" id="PIRSR605478-3"/>
    </source>
</evidence>
<evidence type="ECO:0000256" key="1">
    <source>
        <dbReference type="ARBA" id="ARBA00001913"/>
    </source>
</evidence>
<feature type="binding site" evidence="14">
    <location>
        <position position="385"/>
    </location>
    <ligand>
        <name>substrate</name>
    </ligand>
</feature>
<organism evidence="20 22">
    <name type="scientific">Serratia liquefaciens</name>
    <dbReference type="NCBI Taxonomy" id="614"/>
    <lineage>
        <taxon>Bacteria</taxon>
        <taxon>Pseudomonadati</taxon>
        <taxon>Pseudomonadota</taxon>
        <taxon>Gammaproteobacteria</taxon>
        <taxon>Enterobacterales</taxon>
        <taxon>Yersiniaceae</taxon>
        <taxon>Serratia</taxon>
    </lineage>
</organism>
<dbReference type="SUPFAM" id="SSF52518">
    <property type="entry name" value="Thiamin diphosphate-binding fold (THDP-binding)"/>
    <property type="match status" value="2"/>
</dbReference>
<dbReference type="InterPro" id="IPR005475">
    <property type="entry name" value="Transketolase-like_Pyr-bd"/>
</dbReference>
<dbReference type="CDD" id="cd07033">
    <property type="entry name" value="TPP_PYR_DXS_TK_like"/>
    <property type="match status" value="1"/>
</dbReference>
<dbReference type="Gene3D" id="3.40.50.920">
    <property type="match status" value="1"/>
</dbReference>
<dbReference type="Pfam" id="PF02779">
    <property type="entry name" value="Transket_pyr"/>
    <property type="match status" value="1"/>
</dbReference>
<dbReference type="Gene3D" id="3.40.50.970">
    <property type="match status" value="2"/>
</dbReference>
<evidence type="ECO:0000256" key="2">
    <source>
        <dbReference type="ARBA" id="ARBA00001941"/>
    </source>
</evidence>
<feature type="binding site" evidence="16">
    <location>
        <position position="187"/>
    </location>
    <ligand>
        <name>Mg(2+)</name>
        <dbReference type="ChEBI" id="CHEBI:18420"/>
    </ligand>
</feature>
<reference evidence="21 23" key="2">
    <citation type="submission" date="2021-01" db="EMBL/GenBank/DDBJ databases">
        <title>FDA dAtabase for Regulatory Grade micrObial Sequences (FDA-ARGOS): Supporting development and validation of Infectious Disease Dx tests.</title>
        <authorList>
            <person name="Blissenbach B."/>
            <person name="Krut O."/>
            <person name="Tallon L."/>
            <person name="Sadzewicz L."/>
            <person name="Zhao X."/>
            <person name="Boylan J."/>
            <person name="Ott S."/>
            <person name="Bowen H."/>
            <person name="Vavikolanu K."/>
            <person name="Mehta A."/>
            <person name="Aluvathingal J."/>
            <person name="Nadendla S."/>
            <person name="Yan Y."/>
            <person name="Sichtig H."/>
        </authorList>
    </citation>
    <scope>NUCLEOTIDE SEQUENCE [LARGE SCALE GENOMIC DNA]</scope>
    <source>
        <strain evidence="21 23">FDAARGOS_1081</strain>
    </source>
</reference>
<evidence type="ECO:0000313" key="21">
    <source>
        <dbReference type="EMBL" id="QQU56523.1"/>
    </source>
</evidence>
<feature type="domain" description="Transketolase-like pyrimidine-binding" evidence="19">
    <location>
        <begin position="355"/>
        <end position="526"/>
    </location>
</feature>
<dbReference type="InterPro" id="IPR055152">
    <property type="entry name" value="Transketolase-like_C_2"/>
</dbReference>
<feature type="binding site" evidence="14">
    <location>
        <position position="520"/>
    </location>
    <ligand>
        <name>substrate</name>
    </ligand>
</feature>
<reference evidence="20 22" key="1">
    <citation type="submission" date="2018-11" db="EMBL/GenBank/DDBJ databases">
        <title>The first complete genome of Serratia liquefaciens isolated from metalophyte plant revel distinctness adaptive mechanisms in an extreme habitat.</title>
        <authorList>
            <person name="Caneschi W.L."/>
            <person name="Sanchez A.B."/>
            <person name="Felestrino E.B."/>
            <person name="Assis R.A.B."/>
            <person name="Lemes C.G.C."/>
            <person name="Cordeiro I.F."/>
            <person name="Fonseca N.P."/>
            <person name="Villa M."/>
            <person name="Vieira I.T."/>
            <person name="Moraes L.A."/>
            <person name="Kamino L.H.Y."/>
            <person name="do Carmo F."/>
            <person name="Garcia C.M."/>
            <person name="Almeida N.F."/>
            <person name="Silva R.S."/>
            <person name="Ferro J.A."/>
            <person name="Ferro M.I.T."/>
            <person name="Varani A.M."/>
            <person name="Ferreira R.M."/>
            <person name="dos Santos V.L."/>
            <person name="Silva U.C."/>
            <person name="Setubal J.C."/>
            <person name="Moreira L.M."/>
        </authorList>
    </citation>
    <scope>NUCLEOTIDE SEQUENCE [LARGE SCALE GENOMIC DNA]</scope>
    <source>
        <strain evidence="20 22">FG3</strain>
    </source>
</reference>
<feature type="binding site" evidence="15">
    <location>
        <position position="261"/>
    </location>
    <ligand>
        <name>thiamine diphosphate</name>
        <dbReference type="ChEBI" id="CHEBI:58937"/>
    </ligand>
</feature>
<dbReference type="InterPro" id="IPR029061">
    <property type="entry name" value="THDP-binding"/>
</dbReference>
<feature type="active site" description="Proton donor" evidence="13">
    <location>
        <position position="411"/>
    </location>
</feature>
<evidence type="ECO:0000313" key="23">
    <source>
        <dbReference type="Proteomes" id="UP000595237"/>
    </source>
</evidence>
<feature type="binding site" evidence="15">
    <location>
        <begin position="114"/>
        <end position="116"/>
    </location>
    <ligand>
        <name>thiamine diphosphate</name>
        <dbReference type="ChEBI" id="CHEBI:58937"/>
    </ligand>
</feature>
<comment type="cofactor">
    <cofactor evidence="1">
        <name>Ca(2+)</name>
        <dbReference type="ChEBI" id="CHEBI:29108"/>
    </cofactor>
</comment>
<dbReference type="InterPro" id="IPR033247">
    <property type="entry name" value="Transketolase_fam"/>
</dbReference>
<dbReference type="InterPro" id="IPR005478">
    <property type="entry name" value="Transketolase_bac-like"/>
</dbReference>
<comment type="cofactor">
    <cofactor evidence="18">
        <name>Mg(2+)</name>
        <dbReference type="ChEBI" id="CHEBI:18420"/>
    </cofactor>
    <cofactor evidence="18">
        <name>Ca(2+)</name>
        <dbReference type="ChEBI" id="CHEBI:29108"/>
    </cofactor>
    <cofactor evidence="18">
        <name>Mn(2+)</name>
        <dbReference type="ChEBI" id="CHEBI:29035"/>
    </cofactor>
    <cofactor evidence="18">
        <name>Co(2+)</name>
        <dbReference type="ChEBI" id="CHEBI:48828"/>
    </cofactor>
    <text evidence="18">Binds 1 Mg(2+) ion per subunit. Can also utilize other divalent metal cations, such as Ca(2+), Mn(2+) and Co(2+).</text>
</comment>
<evidence type="ECO:0000256" key="9">
    <source>
        <dbReference type="ARBA" id="ARBA00022842"/>
    </source>
</evidence>
<dbReference type="SUPFAM" id="SSF52922">
    <property type="entry name" value="TK C-terminal domain-like"/>
    <property type="match status" value="1"/>
</dbReference>
<dbReference type="FunFam" id="3.40.50.920:FF:000003">
    <property type="entry name" value="Transketolase"/>
    <property type="match status" value="1"/>
</dbReference>
<keyword evidence="10 15" id="KW-0786">Thiamine pyrophosphate</keyword>
<dbReference type="EC" id="2.2.1.1" evidence="5 12"/>
<evidence type="ECO:0000256" key="5">
    <source>
        <dbReference type="ARBA" id="ARBA00013152"/>
    </source>
</evidence>
<comment type="cofactor">
    <cofactor evidence="2">
        <name>Co(2+)</name>
        <dbReference type="ChEBI" id="CHEBI:48828"/>
    </cofactor>
</comment>
<comment type="function">
    <text evidence="18">Catalyzes the transfer of a two-carbon ketol group from a ketose donor to an aldose acceptor, via a covalent intermediate with the cofactor thiamine pyrophosphate.</text>
</comment>
<dbReference type="InterPro" id="IPR009014">
    <property type="entry name" value="Transketo_C/PFOR_II"/>
</dbReference>
<evidence type="ECO:0000256" key="13">
    <source>
        <dbReference type="PIRSR" id="PIRSR605478-1"/>
    </source>
</evidence>
<feature type="binding site" evidence="16">
    <location>
        <position position="185"/>
    </location>
    <ligand>
        <name>Mg(2+)</name>
        <dbReference type="ChEBI" id="CHEBI:18420"/>
    </ligand>
</feature>
<keyword evidence="23" id="KW-1185">Reference proteome</keyword>
<evidence type="ECO:0000259" key="19">
    <source>
        <dbReference type="SMART" id="SM00861"/>
    </source>
</evidence>
<dbReference type="InterPro" id="IPR020826">
    <property type="entry name" value="Transketolase_BS"/>
</dbReference>
<dbReference type="PROSITE" id="PS00801">
    <property type="entry name" value="TRANSKETOLASE_1"/>
    <property type="match status" value="1"/>
</dbReference>
<dbReference type="EMBL" id="CP068148">
    <property type="protein sequence ID" value="QQU56523.1"/>
    <property type="molecule type" value="Genomic_DNA"/>
</dbReference>
<evidence type="ECO:0000256" key="14">
    <source>
        <dbReference type="PIRSR" id="PIRSR605478-2"/>
    </source>
</evidence>
<evidence type="ECO:0000256" key="4">
    <source>
        <dbReference type="ARBA" id="ARBA00011738"/>
    </source>
</evidence>
<comment type="subunit">
    <text evidence="4 18">Homodimer.</text>
</comment>
<evidence type="ECO:0000256" key="16">
    <source>
        <dbReference type="PIRSR" id="PIRSR605478-4"/>
    </source>
</evidence>
<feature type="binding site" evidence="14">
    <location>
        <position position="469"/>
    </location>
    <ligand>
        <name>substrate</name>
    </ligand>
</feature>
<dbReference type="CDD" id="cd02012">
    <property type="entry name" value="TPP_TK"/>
    <property type="match status" value="1"/>
</dbReference>
<protein>
    <recommendedName>
        <fullName evidence="5 12">Transketolase</fullName>
        <ecNumber evidence="5 12">2.2.1.1</ecNumber>
    </recommendedName>
</protein>